<evidence type="ECO:0000313" key="5">
    <source>
        <dbReference type="EMBL" id="ORY78239.1"/>
    </source>
</evidence>
<organism evidence="5 6">
    <name type="scientific">Protomyces lactucae-debilis</name>
    <dbReference type="NCBI Taxonomy" id="2754530"/>
    <lineage>
        <taxon>Eukaryota</taxon>
        <taxon>Fungi</taxon>
        <taxon>Dikarya</taxon>
        <taxon>Ascomycota</taxon>
        <taxon>Taphrinomycotina</taxon>
        <taxon>Taphrinomycetes</taxon>
        <taxon>Taphrinales</taxon>
        <taxon>Protomycetaceae</taxon>
        <taxon>Protomyces</taxon>
    </lineage>
</organism>
<accession>A0A1Y2F2Y8</accession>
<dbReference type="SUPFAM" id="SSF56112">
    <property type="entry name" value="Protein kinase-like (PK-like)"/>
    <property type="match status" value="1"/>
</dbReference>
<dbReference type="GO" id="GO:0004674">
    <property type="term" value="F:protein serine/threonine kinase activity"/>
    <property type="evidence" value="ECO:0007669"/>
    <property type="project" value="UniProtKB-KW"/>
</dbReference>
<dbReference type="PANTHER" id="PTHR24055">
    <property type="entry name" value="MITOGEN-ACTIVATED PROTEIN KINASE"/>
    <property type="match status" value="1"/>
</dbReference>
<dbReference type="GO" id="GO:0005524">
    <property type="term" value="F:ATP binding"/>
    <property type="evidence" value="ECO:0007669"/>
    <property type="project" value="UniProtKB-KW"/>
</dbReference>
<feature type="domain" description="Protein kinase" evidence="4">
    <location>
        <begin position="1"/>
        <end position="228"/>
    </location>
</feature>
<name>A0A1Y2F2Y8_PROLT</name>
<evidence type="ECO:0000256" key="3">
    <source>
        <dbReference type="ARBA" id="ARBA00022840"/>
    </source>
</evidence>
<sequence>MDKLNLLTVSSSPWSTILKDEKARVCVKVCHHDVPPHSGSRELAILASLKNAHPNILHLLSHDRKDGAIRMELPLYDDTLLPFLKASPQSIRSTAQLLAGVADGLAFLHDSGILHRDINPSNILIQNGERPQAVICDFGVSWQPSQPGCESKGQLLCEVGTGPFRAPELLFGMQDYDQSIDLWALGTTIAQAFHPNQGTLFNPDPSASDLQLIASIFKTLGTPSPNLG</sequence>
<evidence type="ECO:0000256" key="1">
    <source>
        <dbReference type="ARBA" id="ARBA00022527"/>
    </source>
</evidence>
<keyword evidence="2" id="KW-0547">Nucleotide-binding</keyword>
<dbReference type="OrthoDB" id="413582at2759"/>
<dbReference type="Proteomes" id="UP000193685">
    <property type="component" value="Unassembled WGS sequence"/>
</dbReference>
<dbReference type="GeneID" id="63788399"/>
<dbReference type="InterPro" id="IPR050117">
    <property type="entry name" value="MAPK"/>
</dbReference>
<dbReference type="AlphaFoldDB" id="A0A1Y2F2Y8"/>
<keyword evidence="5" id="KW-0808">Transferase</keyword>
<dbReference type="SMART" id="SM00220">
    <property type="entry name" value="S_TKc"/>
    <property type="match status" value="1"/>
</dbReference>
<dbReference type="STRING" id="56484.A0A1Y2F2Y8"/>
<keyword evidence="3" id="KW-0067">ATP-binding</keyword>
<comment type="caution">
    <text evidence="5">The sequence shown here is derived from an EMBL/GenBank/DDBJ whole genome shotgun (WGS) entry which is preliminary data.</text>
</comment>
<dbReference type="RefSeq" id="XP_040723350.1">
    <property type="nucleotide sequence ID" value="XM_040871800.1"/>
</dbReference>
<dbReference type="PROSITE" id="PS50011">
    <property type="entry name" value="PROTEIN_KINASE_DOM"/>
    <property type="match status" value="1"/>
</dbReference>
<keyword evidence="1" id="KW-0723">Serine/threonine-protein kinase</keyword>
<proteinExistence type="predicted"/>
<evidence type="ECO:0000256" key="2">
    <source>
        <dbReference type="ARBA" id="ARBA00022741"/>
    </source>
</evidence>
<dbReference type="InterPro" id="IPR011009">
    <property type="entry name" value="Kinase-like_dom_sf"/>
</dbReference>
<evidence type="ECO:0000259" key="4">
    <source>
        <dbReference type="PROSITE" id="PS50011"/>
    </source>
</evidence>
<protein>
    <submittedName>
        <fullName evidence="5">Kinase-like domain-containing protein</fullName>
    </submittedName>
</protein>
<reference evidence="5 6" key="1">
    <citation type="submission" date="2016-07" db="EMBL/GenBank/DDBJ databases">
        <title>Pervasive Adenine N6-methylation of Active Genes in Fungi.</title>
        <authorList>
            <consortium name="DOE Joint Genome Institute"/>
            <person name="Mondo S.J."/>
            <person name="Dannebaum R.O."/>
            <person name="Kuo R.C."/>
            <person name="Labutti K."/>
            <person name="Haridas S."/>
            <person name="Kuo A."/>
            <person name="Salamov A."/>
            <person name="Ahrendt S.R."/>
            <person name="Lipzen A."/>
            <person name="Sullivan W."/>
            <person name="Andreopoulos W.B."/>
            <person name="Clum A."/>
            <person name="Lindquist E."/>
            <person name="Daum C."/>
            <person name="Ramamoorthy G.K."/>
            <person name="Gryganskyi A."/>
            <person name="Culley D."/>
            <person name="Magnuson J.K."/>
            <person name="James T.Y."/>
            <person name="O'Malley M.A."/>
            <person name="Stajich J.E."/>
            <person name="Spatafora J.W."/>
            <person name="Visel A."/>
            <person name="Grigoriev I.V."/>
        </authorList>
    </citation>
    <scope>NUCLEOTIDE SEQUENCE [LARGE SCALE GENOMIC DNA]</scope>
    <source>
        <strain evidence="5 6">12-1054</strain>
    </source>
</reference>
<evidence type="ECO:0000313" key="6">
    <source>
        <dbReference type="Proteomes" id="UP000193685"/>
    </source>
</evidence>
<gene>
    <name evidence="5" type="ORF">BCR37DRAFT_400370</name>
</gene>
<dbReference type="Pfam" id="PF00069">
    <property type="entry name" value="Pkinase"/>
    <property type="match status" value="1"/>
</dbReference>
<dbReference type="EMBL" id="MCFI01000018">
    <property type="protein sequence ID" value="ORY78239.1"/>
    <property type="molecule type" value="Genomic_DNA"/>
</dbReference>
<dbReference type="InterPro" id="IPR000719">
    <property type="entry name" value="Prot_kinase_dom"/>
</dbReference>
<keyword evidence="5" id="KW-0418">Kinase</keyword>
<keyword evidence="6" id="KW-1185">Reference proteome</keyword>
<dbReference type="Gene3D" id="1.10.510.10">
    <property type="entry name" value="Transferase(Phosphotransferase) domain 1"/>
    <property type="match status" value="1"/>
</dbReference>